<feature type="transmembrane region" description="Helical" evidence="8">
    <location>
        <begin position="501"/>
        <end position="523"/>
    </location>
</feature>
<sequence length="581" mass="62704">MGSFTLRSLSISASSSASFLSLRRSPSNSLSLPQPSFSVYSSPTVRSLSISSTRFTPRAAASSSSEKPYRSQSSSSPLNKPQPYSSPPQGAKLIPLAISVSIGLIVRFLIPRPEQVTSQGWQLLSVFLFTISGLVLGPLPVGAWAFVGLTASIVTKTLTFSTAFAAFTNELIWLIAISFFFARGFIKTGLGDRIATYFVKWLGKSTLGLSYGLAFCEAFMGLIMPSPMARAGGVFLPVIKSLSLSAGSKPGDPSSRKLGAFLIQTQLQVKQIQIHFCKFNHYQQSRYSCCSGTSGALLLTSAAQNLLCFKLAREVGVVLTNPWVSWFKAASVPAFASLLCTPLIIYKLYPPELKHTPDAPAAAAKKLERLGPITKNEWIMLAAMAFTVSLWVFGEAIGIASVVSAMIGLSTLLLLGIINWDDCLSEKSAWDSLTWFAVLIGMAGQLTNLGVVAWMSDCVAKMLQGLSLSWHASFVILQACYLLIHYLFASQTAHAGALYPAFLAMQIAAGVPTVLAALCLSFNNNLSGAMTHYSSGPAALYYGAGYVDLKDMFRLGFIMAFVQAVIWGFFGSFWWKFLGLY</sequence>
<dbReference type="EMBL" id="OU466858">
    <property type="protein sequence ID" value="CAH2043543.1"/>
    <property type="molecule type" value="Genomic_DNA"/>
</dbReference>
<keyword evidence="10" id="KW-1185">Reference proteome</keyword>
<evidence type="ECO:0000256" key="8">
    <source>
        <dbReference type="SAM" id="Phobius"/>
    </source>
</evidence>
<feature type="transmembrane region" description="Helical" evidence="8">
    <location>
        <begin position="555"/>
        <end position="575"/>
    </location>
</feature>
<keyword evidence="3 8" id="KW-0812">Transmembrane</keyword>
<evidence type="ECO:0000256" key="6">
    <source>
        <dbReference type="ARBA" id="ARBA00023136"/>
    </source>
</evidence>
<dbReference type="PANTHER" id="PTHR42826">
    <property type="entry name" value="DICARBOXYLATE TRANSPORTER 2.1, CHLOROPLASTIC"/>
    <property type="match status" value="1"/>
</dbReference>
<comment type="subcellular location">
    <subcellularLocation>
        <location evidence="1">Plastid</location>
        <location evidence="1">Chloroplast inner membrane</location>
        <topology evidence="1">Multi-pass membrane protein</topology>
    </subcellularLocation>
</comment>
<organism evidence="9 10">
    <name type="scientific">Thlaspi arvense</name>
    <name type="common">Field penny-cress</name>
    <dbReference type="NCBI Taxonomy" id="13288"/>
    <lineage>
        <taxon>Eukaryota</taxon>
        <taxon>Viridiplantae</taxon>
        <taxon>Streptophyta</taxon>
        <taxon>Embryophyta</taxon>
        <taxon>Tracheophyta</taxon>
        <taxon>Spermatophyta</taxon>
        <taxon>Magnoliopsida</taxon>
        <taxon>eudicotyledons</taxon>
        <taxon>Gunneridae</taxon>
        <taxon>Pentapetalae</taxon>
        <taxon>rosids</taxon>
        <taxon>malvids</taxon>
        <taxon>Brassicales</taxon>
        <taxon>Brassicaceae</taxon>
        <taxon>Thlaspideae</taxon>
        <taxon>Thlaspi</taxon>
    </lineage>
</organism>
<keyword evidence="4" id="KW-1001">Plastid inner membrane</keyword>
<dbReference type="InterPro" id="IPR001898">
    <property type="entry name" value="SLC13A/DASS"/>
</dbReference>
<protein>
    <submittedName>
        <fullName evidence="9">Uncharacterized protein</fullName>
    </submittedName>
</protein>
<evidence type="ECO:0000256" key="5">
    <source>
        <dbReference type="ARBA" id="ARBA00022989"/>
    </source>
</evidence>
<feature type="transmembrane region" description="Helical" evidence="8">
    <location>
        <begin position="122"/>
        <end position="146"/>
    </location>
</feature>
<reference evidence="9 10" key="1">
    <citation type="submission" date="2022-03" db="EMBL/GenBank/DDBJ databases">
        <authorList>
            <person name="Nunn A."/>
            <person name="Chopra R."/>
            <person name="Nunn A."/>
            <person name="Contreras Garrido A."/>
        </authorList>
    </citation>
    <scope>NUCLEOTIDE SEQUENCE [LARGE SCALE GENOMIC DNA]</scope>
</reference>
<feature type="transmembrane region" description="Helical" evidence="8">
    <location>
        <begin position="93"/>
        <end position="110"/>
    </location>
</feature>
<name>A0AAU9RJB4_THLAR</name>
<evidence type="ECO:0000256" key="7">
    <source>
        <dbReference type="SAM" id="MobiDB-lite"/>
    </source>
</evidence>
<evidence type="ECO:0000256" key="3">
    <source>
        <dbReference type="ARBA" id="ARBA00022692"/>
    </source>
</evidence>
<gene>
    <name evidence="9" type="ORF">TAV2_LOCUS5620</name>
</gene>
<evidence type="ECO:0000313" key="9">
    <source>
        <dbReference type="EMBL" id="CAH2043543.1"/>
    </source>
</evidence>
<feature type="region of interest" description="Disordered" evidence="7">
    <location>
        <begin position="47"/>
        <end position="87"/>
    </location>
</feature>
<dbReference type="GO" id="GO:0015140">
    <property type="term" value="F:malate transmembrane transporter activity"/>
    <property type="evidence" value="ECO:0007669"/>
    <property type="project" value="UniProtKB-ARBA"/>
</dbReference>
<dbReference type="NCBIfam" id="TIGR00785">
    <property type="entry name" value="dass"/>
    <property type="match status" value="1"/>
</dbReference>
<feature type="transmembrane region" description="Helical" evidence="8">
    <location>
        <begin position="158"/>
        <end position="181"/>
    </location>
</feature>
<proteinExistence type="inferred from homology"/>
<keyword evidence="6 8" id="KW-0472">Membrane</keyword>
<dbReference type="AlphaFoldDB" id="A0AAU9RJB4"/>
<accession>A0AAU9RJB4</accession>
<feature type="transmembrane region" description="Helical" evidence="8">
    <location>
        <begin position="468"/>
        <end position="489"/>
    </location>
</feature>
<keyword evidence="5 8" id="KW-1133">Transmembrane helix</keyword>
<dbReference type="GO" id="GO:0009706">
    <property type="term" value="C:chloroplast inner membrane"/>
    <property type="evidence" value="ECO:0007669"/>
    <property type="project" value="UniProtKB-SubCell"/>
</dbReference>
<feature type="transmembrane region" description="Helical" evidence="8">
    <location>
        <begin position="201"/>
        <end position="224"/>
    </location>
</feature>
<feature type="transmembrane region" description="Helical" evidence="8">
    <location>
        <begin position="399"/>
        <end position="420"/>
    </location>
</feature>
<feature type="transmembrane region" description="Helical" evidence="8">
    <location>
        <begin position="432"/>
        <end position="456"/>
    </location>
</feature>
<evidence type="ECO:0000256" key="1">
    <source>
        <dbReference type="ARBA" id="ARBA00004478"/>
    </source>
</evidence>
<evidence type="ECO:0000256" key="2">
    <source>
        <dbReference type="ARBA" id="ARBA00007349"/>
    </source>
</evidence>
<keyword evidence="4" id="KW-0934">Plastid</keyword>
<feature type="compositionally biased region" description="Polar residues" evidence="7">
    <location>
        <begin position="47"/>
        <end position="83"/>
    </location>
</feature>
<evidence type="ECO:0000256" key="4">
    <source>
        <dbReference type="ARBA" id="ARBA00022780"/>
    </source>
</evidence>
<evidence type="ECO:0000313" key="10">
    <source>
        <dbReference type="Proteomes" id="UP000836841"/>
    </source>
</evidence>
<dbReference type="InterPro" id="IPR030676">
    <property type="entry name" value="CitT-rel"/>
</dbReference>
<feature type="transmembrane region" description="Helical" evidence="8">
    <location>
        <begin position="376"/>
        <end position="393"/>
    </location>
</feature>
<dbReference type="Proteomes" id="UP000836841">
    <property type="component" value="Chromosome 2"/>
</dbReference>
<dbReference type="Pfam" id="PF00939">
    <property type="entry name" value="Na_sulph_symp"/>
    <property type="match status" value="2"/>
</dbReference>
<comment type="similarity">
    <text evidence="2">Belongs to the SLC13A/DASS transporter (TC 2.A.47) family. DIT1 subfamily.</text>
</comment>